<evidence type="ECO:0000313" key="1">
    <source>
        <dbReference type="EMBL" id="VDP53282.1"/>
    </source>
</evidence>
<dbReference type="AlphaFoldDB" id="A0A183P746"/>
<dbReference type="Proteomes" id="UP000269396">
    <property type="component" value="Unassembled WGS sequence"/>
</dbReference>
<sequence>MYALSFTLEYSYIEIFTVFNTKSSLVILLYLLFIS</sequence>
<organism evidence="1 2">
    <name type="scientific">Schistosoma mattheei</name>
    <dbReference type="NCBI Taxonomy" id="31246"/>
    <lineage>
        <taxon>Eukaryota</taxon>
        <taxon>Metazoa</taxon>
        <taxon>Spiralia</taxon>
        <taxon>Lophotrochozoa</taxon>
        <taxon>Platyhelminthes</taxon>
        <taxon>Trematoda</taxon>
        <taxon>Digenea</taxon>
        <taxon>Strigeidida</taxon>
        <taxon>Schistosomatoidea</taxon>
        <taxon>Schistosomatidae</taxon>
        <taxon>Schistosoma</taxon>
    </lineage>
</organism>
<keyword evidence="2" id="KW-1185">Reference proteome</keyword>
<gene>
    <name evidence="1" type="ORF">SMTD_LOCUS10182</name>
</gene>
<evidence type="ECO:0000313" key="2">
    <source>
        <dbReference type="Proteomes" id="UP000269396"/>
    </source>
</evidence>
<proteinExistence type="predicted"/>
<reference evidence="1 2" key="1">
    <citation type="submission" date="2018-11" db="EMBL/GenBank/DDBJ databases">
        <authorList>
            <consortium name="Pathogen Informatics"/>
        </authorList>
    </citation>
    <scope>NUCLEOTIDE SEQUENCE [LARGE SCALE GENOMIC DNA]</scope>
    <source>
        <strain>Denwood</strain>
        <strain evidence="2">Zambia</strain>
    </source>
</reference>
<accession>A0A183P746</accession>
<protein>
    <submittedName>
        <fullName evidence="1">Uncharacterized protein</fullName>
    </submittedName>
</protein>
<name>A0A183P746_9TREM</name>
<dbReference type="EMBL" id="UZAL01030341">
    <property type="protein sequence ID" value="VDP53282.1"/>
    <property type="molecule type" value="Genomic_DNA"/>
</dbReference>